<dbReference type="AlphaFoldDB" id="A0A8H9GHB8"/>
<reference evidence="2" key="1">
    <citation type="journal article" date="2014" name="Int. J. Syst. Evol. Microbiol.">
        <title>Complete genome sequence of Corynebacterium casei LMG S-19264T (=DSM 44701T), isolated from a smear-ripened cheese.</title>
        <authorList>
            <consortium name="US DOE Joint Genome Institute (JGI-PGF)"/>
            <person name="Walter F."/>
            <person name="Albersmeier A."/>
            <person name="Kalinowski J."/>
            <person name="Ruckert C."/>
        </authorList>
    </citation>
    <scope>NUCLEOTIDE SEQUENCE</scope>
    <source>
        <strain evidence="2">JCM 3051</strain>
    </source>
</reference>
<organism evidence="2 3">
    <name type="scientific">Promicromonospora citrea</name>
    <dbReference type="NCBI Taxonomy" id="43677"/>
    <lineage>
        <taxon>Bacteria</taxon>
        <taxon>Bacillati</taxon>
        <taxon>Actinomycetota</taxon>
        <taxon>Actinomycetes</taxon>
        <taxon>Micrococcales</taxon>
        <taxon>Promicromonosporaceae</taxon>
        <taxon>Promicromonospora</taxon>
    </lineage>
</organism>
<accession>A0A8H9GHB8</accession>
<proteinExistence type="predicted"/>
<dbReference type="Gene3D" id="3.40.50.1010">
    <property type="entry name" value="5'-nuclease"/>
    <property type="match status" value="1"/>
</dbReference>
<comment type="caution">
    <text evidence="2">The sequence shown here is derived from an EMBL/GenBank/DDBJ whole genome shotgun (WGS) entry which is preliminary data.</text>
</comment>
<dbReference type="Pfam" id="PF01936">
    <property type="entry name" value="NYN"/>
    <property type="match status" value="1"/>
</dbReference>
<dbReference type="Proteomes" id="UP000655589">
    <property type="component" value="Unassembled WGS sequence"/>
</dbReference>
<reference evidence="2" key="2">
    <citation type="submission" date="2020-09" db="EMBL/GenBank/DDBJ databases">
        <authorList>
            <person name="Sun Q."/>
            <person name="Ohkuma M."/>
        </authorList>
    </citation>
    <scope>NUCLEOTIDE SEQUENCE</scope>
    <source>
        <strain evidence="2">JCM 3051</strain>
    </source>
</reference>
<protein>
    <submittedName>
        <fullName evidence="2">Nuclease</fullName>
    </submittedName>
</protein>
<gene>
    <name evidence="2" type="ORF">GCM10010102_13100</name>
</gene>
<sequence length="216" mass="24105">MAAAAVRPAVRGTATLCRMSAAFSQDPERTTPRRTYLIVDGENIDATLGMNVLNRRPAPEERPRWDRISAFAEKVWSQDVVPLFFLNATSGQMPMPFVQALLAMGYKPIPLAAQGAEKVVDVGIQRTLDALMDRPGDVLLASHDGDFLPQIEALLADDDRRVGLIGFREFVNARFTELEQRGLTMYDLEADADAFTTVLPRVRIIPIEEFDPLRYL</sequence>
<evidence type="ECO:0000313" key="3">
    <source>
        <dbReference type="Proteomes" id="UP000655589"/>
    </source>
</evidence>
<feature type="domain" description="NYN" evidence="1">
    <location>
        <begin position="34"/>
        <end position="171"/>
    </location>
</feature>
<name>A0A8H9GHB8_9MICO</name>
<dbReference type="InterPro" id="IPR021139">
    <property type="entry name" value="NYN"/>
</dbReference>
<dbReference type="EMBL" id="BMPT01000004">
    <property type="protein sequence ID" value="GGM18926.1"/>
    <property type="molecule type" value="Genomic_DNA"/>
</dbReference>
<dbReference type="GO" id="GO:0004540">
    <property type="term" value="F:RNA nuclease activity"/>
    <property type="evidence" value="ECO:0007669"/>
    <property type="project" value="InterPro"/>
</dbReference>
<evidence type="ECO:0000313" key="2">
    <source>
        <dbReference type="EMBL" id="GGM18926.1"/>
    </source>
</evidence>
<evidence type="ECO:0000259" key="1">
    <source>
        <dbReference type="Pfam" id="PF01936"/>
    </source>
</evidence>
<keyword evidence="3" id="KW-1185">Reference proteome</keyword>